<dbReference type="Pfam" id="PF03668">
    <property type="entry name" value="RapZ-like_N"/>
    <property type="match status" value="1"/>
</dbReference>
<dbReference type="Pfam" id="PF22740">
    <property type="entry name" value="PapZ_C"/>
    <property type="match status" value="1"/>
</dbReference>
<dbReference type="InterPro" id="IPR053931">
    <property type="entry name" value="RapZ_C"/>
</dbReference>
<reference evidence="6" key="1">
    <citation type="submission" date="2020-05" db="EMBL/GenBank/DDBJ databases">
        <authorList>
            <person name="Chiriac C."/>
            <person name="Salcher M."/>
            <person name="Ghai R."/>
            <person name="Kavagutti S V."/>
        </authorList>
    </citation>
    <scope>NUCLEOTIDE SEQUENCE</scope>
</reference>
<name>A0A6J5ZTF5_9ZZZZ</name>
<sequence length="235" mass="26155">MRRAAIVSDARGGEYFEQMSNVLDELAQAGINYRVLFLDAADQELLTRYQETRRRHPMSPHGSVPQGVAAERDLVEPLRSRADLIIDSSGLTAAELRAKLIDELLPRSSTAKLAVSFESFGFKHGPARDADLLFDVRFLANPHYVQELRPLTGRDAAIVEYIGQDGRLEELYERLLALLDYLLPQYVAEGKSHLTIAIGCTGGHHRSVAVAEGLCRRYADTEGLTVDVVHRDIDL</sequence>
<organism evidence="6">
    <name type="scientific">freshwater metagenome</name>
    <dbReference type="NCBI Taxonomy" id="449393"/>
    <lineage>
        <taxon>unclassified sequences</taxon>
        <taxon>metagenomes</taxon>
        <taxon>ecological metagenomes</taxon>
    </lineage>
</organism>
<evidence type="ECO:0000313" key="6">
    <source>
        <dbReference type="EMBL" id="CAB4345721.1"/>
    </source>
</evidence>
<gene>
    <name evidence="6" type="ORF">UFOPK3547_01154</name>
</gene>
<dbReference type="InterPro" id="IPR027417">
    <property type="entry name" value="P-loop_NTPase"/>
</dbReference>
<dbReference type="PANTHER" id="PTHR30448">
    <property type="entry name" value="RNASE ADAPTER PROTEIN RAPZ"/>
    <property type="match status" value="1"/>
</dbReference>
<dbReference type="GO" id="GO:0005525">
    <property type="term" value="F:GTP binding"/>
    <property type="evidence" value="ECO:0007669"/>
    <property type="project" value="UniProtKB-KW"/>
</dbReference>
<dbReference type="EMBL" id="CAESAN010000097">
    <property type="protein sequence ID" value="CAB4345721.1"/>
    <property type="molecule type" value="Genomic_DNA"/>
</dbReference>
<evidence type="ECO:0000259" key="4">
    <source>
        <dbReference type="Pfam" id="PF03668"/>
    </source>
</evidence>
<feature type="domain" description="RapZ-like N-terminal" evidence="4">
    <location>
        <begin position="3"/>
        <end position="104"/>
    </location>
</feature>
<keyword evidence="2" id="KW-0067">ATP-binding</keyword>
<feature type="domain" description="RapZ C-terminal" evidence="5">
    <location>
        <begin position="114"/>
        <end position="234"/>
    </location>
</feature>
<protein>
    <submittedName>
        <fullName evidence="6">Unannotated protein</fullName>
    </submittedName>
</protein>
<proteinExistence type="predicted"/>
<dbReference type="NCBIfam" id="NF003828">
    <property type="entry name" value="PRK05416.1"/>
    <property type="match status" value="1"/>
</dbReference>
<keyword evidence="3" id="KW-0342">GTP-binding</keyword>
<evidence type="ECO:0000256" key="1">
    <source>
        <dbReference type="ARBA" id="ARBA00022741"/>
    </source>
</evidence>
<evidence type="ECO:0000256" key="3">
    <source>
        <dbReference type="ARBA" id="ARBA00023134"/>
    </source>
</evidence>
<dbReference type="AlphaFoldDB" id="A0A6J5ZTF5"/>
<dbReference type="GO" id="GO:0005524">
    <property type="term" value="F:ATP binding"/>
    <property type="evidence" value="ECO:0007669"/>
    <property type="project" value="UniProtKB-KW"/>
</dbReference>
<dbReference type="PANTHER" id="PTHR30448:SF0">
    <property type="entry name" value="RNASE ADAPTER PROTEIN RAPZ"/>
    <property type="match status" value="1"/>
</dbReference>
<keyword evidence="1" id="KW-0547">Nucleotide-binding</keyword>
<dbReference type="SUPFAM" id="SSF52540">
    <property type="entry name" value="P-loop containing nucleoside triphosphate hydrolases"/>
    <property type="match status" value="1"/>
</dbReference>
<dbReference type="InterPro" id="IPR053930">
    <property type="entry name" value="RapZ-like_N"/>
</dbReference>
<evidence type="ECO:0000259" key="5">
    <source>
        <dbReference type="Pfam" id="PF22740"/>
    </source>
</evidence>
<accession>A0A6J5ZTF5</accession>
<dbReference type="InterPro" id="IPR005337">
    <property type="entry name" value="RapZ-like"/>
</dbReference>
<evidence type="ECO:0000256" key="2">
    <source>
        <dbReference type="ARBA" id="ARBA00022840"/>
    </source>
</evidence>